<accession>A0A3P3XJR3</accession>
<dbReference type="InterPro" id="IPR051122">
    <property type="entry name" value="SDR_DHRS6-like"/>
</dbReference>
<evidence type="ECO:0000256" key="2">
    <source>
        <dbReference type="ARBA" id="ARBA00023002"/>
    </source>
</evidence>
<dbReference type="AlphaFoldDB" id="A0A3P3XJR3"/>
<dbReference type="PRINTS" id="PR00081">
    <property type="entry name" value="GDHRDH"/>
</dbReference>
<keyword evidence="2" id="KW-0560">Oxidoreductase</keyword>
<evidence type="ECO:0000256" key="1">
    <source>
        <dbReference type="ARBA" id="ARBA00006484"/>
    </source>
</evidence>
<comment type="similarity">
    <text evidence="1">Belongs to the short-chain dehydrogenases/reductases (SDR) family.</text>
</comment>
<dbReference type="EMBL" id="FWDM01000024">
    <property type="protein sequence ID" value="SLM13970.1"/>
    <property type="molecule type" value="Genomic_DNA"/>
</dbReference>
<reference evidence="3" key="1">
    <citation type="submission" date="2017-02" db="EMBL/GenBank/DDBJ databases">
        <authorList>
            <person name="Regsiter A."/>
            <person name="William W."/>
        </authorList>
    </citation>
    <scope>NUCLEOTIDE SEQUENCE</scope>
    <source>
        <strain evidence="3">Bib</strain>
    </source>
</reference>
<organism evidence="3">
    <name type="scientific">uncultured spirochete</name>
    <dbReference type="NCBI Taxonomy" id="156406"/>
    <lineage>
        <taxon>Bacteria</taxon>
        <taxon>Pseudomonadati</taxon>
        <taxon>Spirochaetota</taxon>
        <taxon>Spirochaetia</taxon>
        <taxon>Spirochaetales</taxon>
        <taxon>environmental samples</taxon>
    </lineage>
</organism>
<evidence type="ECO:0000313" key="3">
    <source>
        <dbReference type="EMBL" id="SLM13970.1"/>
    </source>
</evidence>
<dbReference type="PANTHER" id="PTHR43477:SF1">
    <property type="entry name" value="DIHYDROANTICAPSIN 7-DEHYDROGENASE"/>
    <property type="match status" value="1"/>
</dbReference>
<dbReference type="Gene3D" id="3.40.50.720">
    <property type="entry name" value="NAD(P)-binding Rossmann-like Domain"/>
    <property type="match status" value="1"/>
</dbReference>
<protein>
    <submittedName>
        <fullName evidence="3">Short-chain dehydrogenase/reductase SDR</fullName>
    </submittedName>
</protein>
<dbReference type="InterPro" id="IPR036291">
    <property type="entry name" value="NAD(P)-bd_dom_sf"/>
</dbReference>
<dbReference type="GO" id="GO:0016491">
    <property type="term" value="F:oxidoreductase activity"/>
    <property type="evidence" value="ECO:0007669"/>
    <property type="project" value="UniProtKB-KW"/>
</dbReference>
<gene>
    <name evidence="3" type="ORF">SPIROBIBN47_300008</name>
</gene>
<sequence>MNGIPSGKARGEMVASSTFNGRFALVIGGSGGIGRAVSLELVRRGARLLVHGRQAEERMKTSSPASLSTFDYAFDSPRNFIQALDARLADMRAEPDIVICAFGPFSEKPLEMVSAEEWEYLTMANLALPGAMASHFLAGMKARGYGRFLFFGGTRTDAIRPFRKTAAYAAAKTGLGVLAKSIAASAGDRNVAAVVVCPGPTDTEYLNAETRARHASLTATGSLLPAKLIAHASLDLIDADPCIASGAIVALDGGFDPESRR</sequence>
<dbReference type="SUPFAM" id="SSF51735">
    <property type="entry name" value="NAD(P)-binding Rossmann-fold domains"/>
    <property type="match status" value="1"/>
</dbReference>
<name>A0A3P3XJR3_9SPIR</name>
<dbReference type="CDD" id="cd05233">
    <property type="entry name" value="SDR_c"/>
    <property type="match status" value="1"/>
</dbReference>
<proteinExistence type="inferred from homology"/>
<dbReference type="InterPro" id="IPR002347">
    <property type="entry name" value="SDR_fam"/>
</dbReference>
<dbReference type="Pfam" id="PF00106">
    <property type="entry name" value="adh_short"/>
    <property type="match status" value="1"/>
</dbReference>
<dbReference type="PANTHER" id="PTHR43477">
    <property type="entry name" value="DIHYDROANTICAPSIN 7-DEHYDROGENASE"/>
    <property type="match status" value="1"/>
</dbReference>